<evidence type="ECO:0000313" key="2">
    <source>
        <dbReference type="Proteomes" id="UP001067235"/>
    </source>
</evidence>
<evidence type="ECO:0000313" key="1">
    <source>
        <dbReference type="EMBL" id="MCZ4552195.1"/>
    </source>
</evidence>
<protein>
    <submittedName>
        <fullName evidence="1">Uncharacterized protein</fullName>
    </submittedName>
</protein>
<dbReference type="Proteomes" id="UP001067235">
    <property type="component" value="Unassembled WGS sequence"/>
</dbReference>
<reference evidence="1" key="1">
    <citation type="submission" date="2022-12" db="EMBL/GenBank/DDBJ databases">
        <authorList>
            <person name="Krivoruchko A.V."/>
            <person name="Elkin A."/>
        </authorList>
    </citation>
    <scope>NUCLEOTIDE SEQUENCE</scope>
    <source>
        <strain evidence="1">IEGM 1388</strain>
    </source>
</reference>
<organism evidence="1 2">
    <name type="scientific">Gordonia rubripertincta</name>
    <name type="common">Rhodococcus corallinus</name>
    <dbReference type="NCBI Taxonomy" id="36822"/>
    <lineage>
        <taxon>Bacteria</taxon>
        <taxon>Bacillati</taxon>
        <taxon>Actinomycetota</taxon>
        <taxon>Actinomycetes</taxon>
        <taxon>Mycobacteriales</taxon>
        <taxon>Gordoniaceae</taxon>
        <taxon>Gordonia</taxon>
    </lineage>
</organism>
<sequence length="397" mass="43658">MPTPSCLSSGLALICTGVRRPPPTASRCSGPVDILSTAAETDPADVFAVSQKAIASSLKLIMRADDSDGIMGDAIRALLDLHADTAAPAGISPTALVTWMINSQFENECDFFTIDPVGYAPPLGDKGIARYRAQLEEIRDTLGPVSGFNHSKSALEYNDRRLAVLDRDVDAIIRTHCRNPEIAAWLQETANALAEIGEYSLAIDWARRATFLGLGFQSERAAQTWCDLLAAHRADELLAARTEVFRRWPSAKTAEQLHADAGNDWPTVRDDVTAALAASPADAVSFTLDVIGDPRAAWEQAHDLPLTDIDVWLDLIKKYEKIDRLAVLAPLRQIVDAELEHAKARHYKTVARRIKHMRTLARGSDRAADIDAFIAELRTRHNRRKRLLAEFDRAGLP</sequence>
<gene>
    <name evidence="1" type="ORF">O4213_19535</name>
</gene>
<dbReference type="EMBL" id="JAPWIE010000006">
    <property type="protein sequence ID" value="MCZ4552195.1"/>
    <property type="molecule type" value="Genomic_DNA"/>
</dbReference>
<keyword evidence="2" id="KW-1185">Reference proteome</keyword>
<dbReference type="RefSeq" id="WP_301572983.1">
    <property type="nucleotide sequence ID" value="NZ_JAPWIE010000006.1"/>
</dbReference>
<proteinExistence type="predicted"/>
<name>A0ABT4MYW1_GORRU</name>
<accession>A0ABT4MYW1</accession>
<comment type="caution">
    <text evidence="1">The sequence shown here is derived from an EMBL/GenBank/DDBJ whole genome shotgun (WGS) entry which is preliminary data.</text>
</comment>